<reference evidence="2 3" key="1">
    <citation type="journal article" date="2020" name="Int. J. Syst. Evol. Microbiol.">
        <title>Reclassification of Streptomyces castelarensis and Streptomyces sporoclivatus as later heterotypic synonyms of Streptomyces antimycoticus.</title>
        <authorList>
            <person name="Komaki H."/>
            <person name="Tamura T."/>
        </authorList>
    </citation>
    <scope>NUCLEOTIDE SEQUENCE [LARGE SCALE GENOMIC DNA]</scope>
    <source>
        <strain evidence="2 3">NBRC 100767</strain>
    </source>
</reference>
<dbReference type="AlphaFoldDB" id="A0A499URY1"/>
<organism evidence="2 3">
    <name type="scientific">Streptomyces antimycoticus</name>
    <dbReference type="NCBI Taxonomy" id="68175"/>
    <lineage>
        <taxon>Bacteria</taxon>
        <taxon>Bacillati</taxon>
        <taxon>Actinomycetota</taxon>
        <taxon>Actinomycetes</taxon>
        <taxon>Kitasatosporales</taxon>
        <taxon>Streptomycetaceae</taxon>
        <taxon>Streptomyces</taxon>
        <taxon>Streptomyces violaceusniger group</taxon>
    </lineage>
</organism>
<protein>
    <submittedName>
        <fullName evidence="2">Uncharacterized protein</fullName>
    </submittedName>
</protein>
<evidence type="ECO:0000313" key="3">
    <source>
        <dbReference type="Proteomes" id="UP000463951"/>
    </source>
</evidence>
<dbReference type="EMBL" id="AP019620">
    <property type="protein sequence ID" value="BBJ39991.1"/>
    <property type="molecule type" value="Genomic_DNA"/>
</dbReference>
<feature type="compositionally biased region" description="Basic and acidic residues" evidence="1">
    <location>
        <begin position="34"/>
        <end position="47"/>
    </location>
</feature>
<evidence type="ECO:0000256" key="1">
    <source>
        <dbReference type="SAM" id="MobiDB-lite"/>
    </source>
</evidence>
<sequence length="56" mass="6197">MDKARKRIHVVGERRAQLDVARFADALIAFALHRLSEDASTPDRPDAQPDPGQEAS</sequence>
<evidence type="ECO:0000313" key="2">
    <source>
        <dbReference type="EMBL" id="BBJ39991.1"/>
    </source>
</evidence>
<name>A0A499URY1_9ACTN</name>
<accession>A0A499URY1</accession>
<proteinExistence type="predicted"/>
<feature type="region of interest" description="Disordered" evidence="1">
    <location>
        <begin position="34"/>
        <end position="56"/>
    </location>
</feature>
<gene>
    <name evidence="2" type="ORF">SSPO_027090</name>
</gene>
<dbReference type="Proteomes" id="UP000463951">
    <property type="component" value="Chromosome"/>
</dbReference>